<name>A0A1G7MSW7_9SPHI</name>
<dbReference type="Proteomes" id="UP000199705">
    <property type="component" value="Unassembled WGS sequence"/>
</dbReference>
<reference evidence="3" key="1">
    <citation type="submission" date="2016-10" db="EMBL/GenBank/DDBJ databases">
        <authorList>
            <person name="Varghese N."/>
            <person name="Submissions S."/>
        </authorList>
    </citation>
    <scope>NUCLEOTIDE SEQUENCE [LARGE SCALE GENOMIC DNA]</scope>
    <source>
        <strain evidence="3">Gh-67</strain>
    </source>
</reference>
<dbReference type="EMBL" id="FNCG01000001">
    <property type="protein sequence ID" value="SDF64746.1"/>
    <property type="molecule type" value="Genomic_DNA"/>
</dbReference>
<sequence length="185" mass="21074">MKKLIVLFAALFWFANAYSQSSKHFRTEFLNSINATRQKGCNCGSKYFPPAPPLTWNNDLEDAAIGHAKDMARKSYFSHDSKDGRSMEDRIVYAGYKFKGFKSFAIGENIAQGQQSIAEVMAGWFKSEGHCRNLMNPDFKEVGVAEYKTYWVQDFGGRTSFSAQQQKLIKSGRYRLIQEKPVEGH</sequence>
<dbReference type="CDD" id="cd05379">
    <property type="entry name" value="CAP_bacterial"/>
    <property type="match status" value="1"/>
</dbReference>
<dbReference type="InterPro" id="IPR035940">
    <property type="entry name" value="CAP_sf"/>
</dbReference>
<dbReference type="Gene3D" id="3.40.33.10">
    <property type="entry name" value="CAP"/>
    <property type="match status" value="1"/>
</dbReference>
<dbReference type="OrthoDB" id="982527at2"/>
<evidence type="ECO:0000313" key="2">
    <source>
        <dbReference type="EMBL" id="SDF64746.1"/>
    </source>
</evidence>
<dbReference type="Pfam" id="PF00188">
    <property type="entry name" value="CAP"/>
    <property type="match status" value="1"/>
</dbReference>
<dbReference type="AlphaFoldDB" id="A0A1G7MSW7"/>
<dbReference type="PANTHER" id="PTHR31157:SF1">
    <property type="entry name" value="SCP DOMAIN-CONTAINING PROTEIN"/>
    <property type="match status" value="1"/>
</dbReference>
<dbReference type="InterPro" id="IPR014044">
    <property type="entry name" value="CAP_dom"/>
</dbReference>
<proteinExistence type="predicted"/>
<dbReference type="SUPFAM" id="SSF55797">
    <property type="entry name" value="PR-1-like"/>
    <property type="match status" value="1"/>
</dbReference>
<accession>A0A1G7MSW7</accession>
<feature type="domain" description="SCP" evidence="1">
    <location>
        <begin position="51"/>
        <end position="154"/>
    </location>
</feature>
<organism evidence="2 3">
    <name type="scientific">Mucilaginibacter gossypii</name>
    <dbReference type="NCBI Taxonomy" id="551996"/>
    <lineage>
        <taxon>Bacteria</taxon>
        <taxon>Pseudomonadati</taxon>
        <taxon>Bacteroidota</taxon>
        <taxon>Sphingobacteriia</taxon>
        <taxon>Sphingobacteriales</taxon>
        <taxon>Sphingobacteriaceae</taxon>
        <taxon>Mucilaginibacter</taxon>
    </lineage>
</organism>
<dbReference type="STRING" id="551996.SAMN05192573_10134"/>
<dbReference type="PANTHER" id="PTHR31157">
    <property type="entry name" value="SCP DOMAIN-CONTAINING PROTEIN"/>
    <property type="match status" value="1"/>
</dbReference>
<protein>
    <submittedName>
        <fullName evidence="2">Cysteine-rich secretory protein family protein</fullName>
    </submittedName>
</protein>
<dbReference type="RefSeq" id="WP_090526334.1">
    <property type="nucleotide sequence ID" value="NZ_FNCG01000001.1"/>
</dbReference>
<evidence type="ECO:0000313" key="3">
    <source>
        <dbReference type="Proteomes" id="UP000199705"/>
    </source>
</evidence>
<keyword evidence="3" id="KW-1185">Reference proteome</keyword>
<gene>
    <name evidence="2" type="ORF">SAMN05192573_10134</name>
</gene>
<evidence type="ECO:0000259" key="1">
    <source>
        <dbReference type="Pfam" id="PF00188"/>
    </source>
</evidence>
<dbReference type="GeneID" id="91137890"/>